<sequence>MRFLPLRRRPRPEPPPPPEVDPAAIVRRARRLRFRVRPTAVAQLAGAYHGARPGTGLTFAELRAYEPGDDVRHLDWNVTARQGRPFVRRYVEERSLSLWLIVDVSASLRFGPDGRSKADRAAQAAALLAASAIQNGDRAALTLVSDRVEAELPPGGGPRHLARLLRMLVASPAGSRKSSLTAAVGRPGRFARRGLVVVVGDFLSAEPVGPWRRVARRGELVAIRVLDPREEHLPGAGVLALEDAETGRRRLVDTSPGRLRAAYARVAEARRKSFRAWCEATGAEGLELSTEDDPLGPLLRLFRGRAARRTGPR</sequence>
<evidence type="ECO:0000313" key="3">
    <source>
        <dbReference type="EMBL" id="QDV36116.1"/>
    </source>
</evidence>
<dbReference type="OrthoDB" id="9780819at2"/>
<dbReference type="KEGG" id="tpla:ElP_40290"/>
<keyword evidence="4" id="KW-1185">Reference proteome</keyword>
<organism evidence="3 4">
    <name type="scientific">Tautonia plasticadhaerens</name>
    <dbReference type="NCBI Taxonomy" id="2527974"/>
    <lineage>
        <taxon>Bacteria</taxon>
        <taxon>Pseudomonadati</taxon>
        <taxon>Planctomycetota</taxon>
        <taxon>Planctomycetia</taxon>
        <taxon>Isosphaerales</taxon>
        <taxon>Isosphaeraceae</taxon>
        <taxon>Tautonia</taxon>
    </lineage>
</organism>
<dbReference type="SUPFAM" id="SSF53300">
    <property type="entry name" value="vWA-like"/>
    <property type="match status" value="1"/>
</dbReference>
<evidence type="ECO:0000259" key="2">
    <source>
        <dbReference type="Pfam" id="PF01882"/>
    </source>
</evidence>
<accession>A0A518H5K1</accession>
<dbReference type="InterPro" id="IPR036465">
    <property type="entry name" value="vWFA_dom_sf"/>
</dbReference>
<evidence type="ECO:0000313" key="4">
    <source>
        <dbReference type="Proteomes" id="UP000317835"/>
    </source>
</evidence>
<dbReference type="Pfam" id="PF01882">
    <property type="entry name" value="DUF58"/>
    <property type="match status" value="1"/>
</dbReference>
<dbReference type="EMBL" id="CP036426">
    <property type="protein sequence ID" value="QDV36116.1"/>
    <property type="molecule type" value="Genomic_DNA"/>
</dbReference>
<evidence type="ECO:0000256" key="1">
    <source>
        <dbReference type="SAM" id="MobiDB-lite"/>
    </source>
</evidence>
<dbReference type="RefSeq" id="WP_145272171.1">
    <property type="nucleotide sequence ID" value="NZ_CP036426.1"/>
</dbReference>
<dbReference type="PANTHER" id="PTHR33608:SF6">
    <property type="entry name" value="BLL2464 PROTEIN"/>
    <property type="match status" value="1"/>
</dbReference>
<feature type="region of interest" description="Disordered" evidence="1">
    <location>
        <begin position="1"/>
        <end position="21"/>
    </location>
</feature>
<proteinExistence type="predicted"/>
<reference evidence="3 4" key="1">
    <citation type="submission" date="2019-02" db="EMBL/GenBank/DDBJ databases">
        <title>Deep-cultivation of Planctomycetes and their phenomic and genomic characterization uncovers novel biology.</title>
        <authorList>
            <person name="Wiegand S."/>
            <person name="Jogler M."/>
            <person name="Boedeker C."/>
            <person name="Pinto D."/>
            <person name="Vollmers J."/>
            <person name="Rivas-Marin E."/>
            <person name="Kohn T."/>
            <person name="Peeters S.H."/>
            <person name="Heuer A."/>
            <person name="Rast P."/>
            <person name="Oberbeckmann S."/>
            <person name="Bunk B."/>
            <person name="Jeske O."/>
            <person name="Meyerdierks A."/>
            <person name="Storesund J.E."/>
            <person name="Kallscheuer N."/>
            <person name="Luecker S."/>
            <person name="Lage O.M."/>
            <person name="Pohl T."/>
            <person name="Merkel B.J."/>
            <person name="Hornburger P."/>
            <person name="Mueller R.-W."/>
            <person name="Bruemmer F."/>
            <person name="Labrenz M."/>
            <person name="Spormann A.M."/>
            <person name="Op den Camp H."/>
            <person name="Overmann J."/>
            <person name="Amann R."/>
            <person name="Jetten M.S.M."/>
            <person name="Mascher T."/>
            <person name="Medema M.H."/>
            <person name="Devos D.P."/>
            <person name="Kaster A.-K."/>
            <person name="Ovreas L."/>
            <person name="Rohde M."/>
            <person name="Galperin M.Y."/>
            <person name="Jogler C."/>
        </authorList>
    </citation>
    <scope>NUCLEOTIDE SEQUENCE [LARGE SCALE GENOMIC DNA]</scope>
    <source>
        <strain evidence="3 4">ElP</strain>
    </source>
</reference>
<feature type="compositionally biased region" description="Basic residues" evidence="1">
    <location>
        <begin position="1"/>
        <end position="10"/>
    </location>
</feature>
<name>A0A518H5K1_9BACT</name>
<feature type="domain" description="DUF58" evidence="2">
    <location>
        <begin position="61"/>
        <end position="272"/>
    </location>
</feature>
<dbReference type="InterPro" id="IPR002881">
    <property type="entry name" value="DUF58"/>
</dbReference>
<protein>
    <recommendedName>
        <fullName evidence="2">DUF58 domain-containing protein</fullName>
    </recommendedName>
</protein>
<dbReference type="PANTHER" id="PTHR33608">
    <property type="entry name" value="BLL2464 PROTEIN"/>
    <property type="match status" value="1"/>
</dbReference>
<dbReference type="AlphaFoldDB" id="A0A518H5K1"/>
<dbReference type="Proteomes" id="UP000317835">
    <property type="component" value="Chromosome"/>
</dbReference>
<gene>
    <name evidence="3" type="ORF">ElP_40290</name>
</gene>